<keyword evidence="5" id="KW-1185">Reference proteome</keyword>
<dbReference type="InterPro" id="IPR025303">
    <property type="entry name" value="PdaC"/>
</dbReference>
<organism evidence="4 5">
    <name type="scientific">Parabacteroides chartae</name>
    <dbReference type="NCBI Taxonomy" id="1037355"/>
    <lineage>
        <taxon>Bacteria</taxon>
        <taxon>Pseudomonadati</taxon>
        <taxon>Bacteroidota</taxon>
        <taxon>Bacteroidia</taxon>
        <taxon>Bacteroidales</taxon>
        <taxon>Tannerellaceae</taxon>
        <taxon>Parabacteroides</taxon>
    </lineage>
</organism>
<dbReference type="Pfam" id="PF13739">
    <property type="entry name" value="PdaC"/>
    <property type="match status" value="1"/>
</dbReference>
<dbReference type="Pfam" id="PF11738">
    <property type="entry name" value="DUF3298"/>
    <property type="match status" value="1"/>
</dbReference>
<dbReference type="Gene3D" id="3.30.565.40">
    <property type="entry name" value="Fervidobacterium nodosum Rt17-B1 like"/>
    <property type="match status" value="1"/>
</dbReference>
<evidence type="ECO:0000256" key="1">
    <source>
        <dbReference type="SAM" id="SignalP"/>
    </source>
</evidence>
<dbReference type="InterPro" id="IPR021729">
    <property type="entry name" value="DUF3298"/>
</dbReference>
<evidence type="ECO:0000259" key="3">
    <source>
        <dbReference type="Pfam" id="PF13739"/>
    </source>
</evidence>
<gene>
    <name evidence="4" type="ORF">SAMN05660349_02880</name>
</gene>
<protein>
    <recommendedName>
        <fullName evidence="6">Deacetylase PdaC domain-containing protein</fullName>
    </recommendedName>
</protein>
<evidence type="ECO:0000313" key="5">
    <source>
        <dbReference type="Proteomes" id="UP000190852"/>
    </source>
</evidence>
<feature type="chain" id="PRO_5013250669" description="Deacetylase PdaC domain-containing protein" evidence="1">
    <location>
        <begin position="20"/>
        <end position="281"/>
    </location>
</feature>
<reference evidence="5" key="1">
    <citation type="submission" date="2017-02" db="EMBL/GenBank/DDBJ databases">
        <authorList>
            <person name="Varghese N."/>
            <person name="Submissions S."/>
        </authorList>
    </citation>
    <scope>NUCLEOTIDE SEQUENCE [LARGE SCALE GENOMIC DNA]</scope>
    <source>
        <strain evidence="5">DSM 24967</strain>
    </source>
</reference>
<dbReference type="EMBL" id="FUYQ01000025">
    <property type="protein sequence ID" value="SKB81303.1"/>
    <property type="molecule type" value="Genomic_DNA"/>
</dbReference>
<evidence type="ECO:0000259" key="2">
    <source>
        <dbReference type="Pfam" id="PF11738"/>
    </source>
</evidence>
<dbReference type="AlphaFoldDB" id="A0A1T5EBM4"/>
<evidence type="ECO:0008006" key="6">
    <source>
        <dbReference type="Google" id="ProtNLM"/>
    </source>
</evidence>
<proteinExistence type="predicted"/>
<keyword evidence="1" id="KW-0732">Signal</keyword>
<evidence type="ECO:0000313" key="4">
    <source>
        <dbReference type="EMBL" id="SKB81303.1"/>
    </source>
</evidence>
<accession>A0A1T5EBM4</accession>
<feature type="domain" description="DUF3298" evidence="2">
    <location>
        <begin position="186"/>
        <end position="264"/>
    </location>
</feature>
<name>A0A1T5EBM4_9BACT</name>
<dbReference type="InterPro" id="IPR037126">
    <property type="entry name" value="PdaC/RsiV-like_sf"/>
</dbReference>
<feature type="signal peptide" evidence="1">
    <location>
        <begin position="1"/>
        <end position="19"/>
    </location>
</feature>
<feature type="domain" description="Deacetylase PdaC" evidence="3">
    <location>
        <begin position="56"/>
        <end position="166"/>
    </location>
</feature>
<sequence>MTTQLQAKFIVLISILILAGCNNTPKKADSNKVTFDSIKVDRSYHLLDNPENPNCNLQINFTYPTQVDNKQQIKDIQRIFIQSYFGDSYVDYSPKEAVEKYTEDYLTNYKALEADFKSEADKAQDEPIGAWYSYYEMSSNKITYNKSGLLCFTVNFENYTGGAHGSHSYFNHIINLKTGSAVTEKEVFIDNYEDDLAKILVDAIAKQNQVTDVKALENMGFFSVDEIFPNGNFSVDETGINYTFNEYEIAAYVVGATHVHLSYEEIRHLARKESPIAHLVF</sequence>
<dbReference type="Gene3D" id="3.90.640.20">
    <property type="entry name" value="Heat-shock cognate protein, ATPase"/>
    <property type="match status" value="1"/>
</dbReference>
<dbReference type="Proteomes" id="UP000190852">
    <property type="component" value="Unassembled WGS sequence"/>
</dbReference>
<dbReference type="RefSeq" id="WP_079684294.1">
    <property type="nucleotide sequence ID" value="NZ_FUYQ01000025.1"/>
</dbReference>